<dbReference type="PROSITE" id="PS51031">
    <property type="entry name" value="BESS"/>
    <property type="match status" value="1"/>
</dbReference>
<evidence type="ECO:0000259" key="3">
    <source>
        <dbReference type="PROSITE" id="PS51031"/>
    </source>
</evidence>
<dbReference type="InterPro" id="IPR006578">
    <property type="entry name" value="MADF-dom"/>
</dbReference>
<proteinExistence type="predicted"/>
<evidence type="ECO:0000313" key="4">
    <source>
        <dbReference type="EMBL" id="KAK7573493.1"/>
    </source>
</evidence>
<dbReference type="InterPro" id="IPR039353">
    <property type="entry name" value="TF_Adf1"/>
</dbReference>
<dbReference type="InterPro" id="IPR004210">
    <property type="entry name" value="BESS_motif"/>
</dbReference>
<protein>
    <recommendedName>
        <fullName evidence="3">BESS domain-containing protein</fullName>
    </recommendedName>
</protein>
<sequence>MSHSSPPIVGFPSWMAGPGYKETVKVKWKGLRDTYRRELKRQRSNANSSVASENVRDPSWTHYSSMNFLREYMGNNINSNDIFQFHGWSTDEIASADEASTMNDETLGAFVPTACIAELVGDNASPNAVSARSSDSASDDERMKIEIKDEPMSPEVLEIDTTSASRAEVNNQDATNVRSSSSKKNKAGEKKRSLTSLSRLSRMKEHHRSRSKSSKTHPKTLHHQPPSVTMNNQPPNLTTNNKDDDTEEMLTPATAATSTHTSGHTSSTNADELDDDLCFFKSLIPFVKNLPPTRKLYLRAEIHNLVLRELMGDGSSNGVIPLEHVTVGLNA</sequence>
<dbReference type="Pfam" id="PF10545">
    <property type="entry name" value="MADF_DNA_bdg"/>
    <property type="match status" value="1"/>
</dbReference>
<feature type="compositionally biased region" description="Basic and acidic residues" evidence="2">
    <location>
        <begin position="139"/>
        <end position="151"/>
    </location>
</feature>
<evidence type="ECO:0000256" key="2">
    <source>
        <dbReference type="SAM" id="MobiDB-lite"/>
    </source>
</evidence>
<evidence type="ECO:0000313" key="5">
    <source>
        <dbReference type="Proteomes" id="UP001367676"/>
    </source>
</evidence>
<feature type="compositionally biased region" description="Polar residues" evidence="2">
    <location>
        <begin position="226"/>
        <end position="240"/>
    </location>
</feature>
<dbReference type="Proteomes" id="UP001367676">
    <property type="component" value="Unassembled WGS sequence"/>
</dbReference>
<comment type="subcellular location">
    <subcellularLocation>
        <location evidence="1">Nucleus</location>
    </subcellularLocation>
</comment>
<keyword evidence="1" id="KW-0539">Nucleus</keyword>
<feature type="region of interest" description="Disordered" evidence="2">
    <location>
        <begin position="125"/>
        <end position="246"/>
    </location>
</feature>
<dbReference type="GO" id="GO:0005634">
    <property type="term" value="C:nucleus"/>
    <property type="evidence" value="ECO:0007669"/>
    <property type="project" value="UniProtKB-SubCell"/>
</dbReference>
<reference evidence="4 5" key="1">
    <citation type="submission" date="2024-03" db="EMBL/GenBank/DDBJ databases">
        <title>Adaptation during the transition from Ophiocordyceps entomopathogen to insect associate is accompanied by gene loss and intensified selection.</title>
        <authorList>
            <person name="Ward C.M."/>
            <person name="Onetto C.A."/>
            <person name="Borneman A.R."/>
        </authorList>
    </citation>
    <scope>NUCLEOTIDE SEQUENCE [LARGE SCALE GENOMIC DNA]</scope>
    <source>
        <strain evidence="4">AWRI1</strain>
        <tissue evidence="4">Single Adult Female</tissue>
    </source>
</reference>
<gene>
    <name evidence="4" type="ORF">V9T40_010684</name>
</gene>
<dbReference type="GO" id="GO:0003677">
    <property type="term" value="F:DNA binding"/>
    <property type="evidence" value="ECO:0007669"/>
    <property type="project" value="InterPro"/>
</dbReference>
<dbReference type="EMBL" id="JBBCAQ010000037">
    <property type="protein sequence ID" value="KAK7573493.1"/>
    <property type="molecule type" value="Genomic_DNA"/>
</dbReference>
<dbReference type="Pfam" id="PF02944">
    <property type="entry name" value="BESS"/>
    <property type="match status" value="1"/>
</dbReference>
<feature type="compositionally biased region" description="Polar residues" evidence="2">
    <location>
        <begin position="160"/>
        <end position="182"/>
    </location>
</feature>
<name>A0AAN9XYR0_9HEMI</name>
<dbReference type="PANTHER" id="PTHR12243">
    <property type="entry name" value="MADF DOMAIN TRANSCRIPTION FACTOR"/>
    <property type="match status" value="1"/>
</dbReference>
<keyword evidence="5" id="KW-1185">Reference proteome</keyword>
<feature type="compositionally biased region" description="Basic residues" evidence="2">
    <location>
        <begin position="204"/>
        <end position="222"/>
    </location>
</feature>
<dbReference type="AlphaFoldDB" id="A0AAN9XYR0"/>
<feature type="domain" description="BESS" evidence="3">
    <location>
        <begin position="273"/>
        <end position="312"/>
    </location>
</feature>
<accession>A0AAN9XYR0</accession>
<evidence type="ECO:0000256" key="1">
    <source>
        <dbReference type="PROSITE-ProRule" id="PRU00371"/>
    </source>
</evidence>
<organism evidence="4 5">
    <name type="scientific">Parthenolecanium corni</name>
    <dbReference type="NCBI Taxonomy" id="536013"/>
    <lineage>
        <taxon>Eukaryota</taxon>
        <taxon>Metazoa</taxon>
        <taxon>Ecdysozoa</taxon>
        <taxon>Arthropoda</taxon>
        <taxon>Hexapoda</taxon>
        <taxon>Insecta</taxon>
        <taxon>Pterygota</taxon>
        <taxon>Neoptera</taxon>
        <taxon>Paraneoptera</taxon>
        <taxon>Hemiptera</taxon>
        <taxon>Sternorrhyncha</taxon>
        <taxon>Coccoidea</taxon>
        <taxon>Coccidae</taxon>
        <taxon>Parthenolecanium</taxon>
    </lineage>
</organism>
<comment type="caution">
    <text evidence="4">The sequence shown here is derived from an EMBL/GenBank/DDBJ whole genome shotgun (WGS) entry which is preliminary data.</text>
</comment>
<dbReference type="PANTHER" id="PTHR12243:SF67">
    <property type="entry name" value="COREPRESSOR OF PANGOLIN, ISOFORM A-RELATED"/>
    <property type="match status" value="1"/>
</dbReference>